<evidence type="ECO:0000256" key="4">
    <source>
        <dbReference type="SAM" id="Phobius"/>
    </source>
</evidence>
<dbReference type="PROSITE" id="PS50887">
    <property type="entry name" value="GGDEF"/>
    <property type="match status" value="1"/>
</dbReference>
<dbReference type="PANTHER" id="PTHR45138">
    <property type="entry name" value="REGULATORY COMPONENTS OF SENSORY TRANSDUCTION SYSTEM"/>
    <property type="match status" value="1"/>
</dbReference>
<dbReference type="EC" id="2.7.7.65" evidence="2"/>
<dbReference type="GO" id="GO:1902201">
    <property type="term" value="P:negative regulation of bacterial-type flagellum-dependent cell motility"/>
    <property type="evidence" value="ECO:0007669"/>
    <property type="project" value="TreeGrafter"/>
</dbReference>
<feature type="transmembrane region" description="Helical" evidence="4">
    <location>
        <begin position="143"/>
        <end position="162"/>
    </location>
</feature>
<keyword evidence="4" id="KW-0812">Transmembrane</keyword>
<dbReference type="NCBIfam" id="TIGR00254">
    <property type="entry name" value="GGDEF"/>
    <property type="match status" value="1"/>
</dbReference>
<dbReference type="Proteomes" id="UP000196240">
    <property type="component" value="Unassembled WGS sequence"/>
</dbReference>
<dbReference type="SMART" id="SM00267">
    <property type="entry name" value="GGDEF"/>
    <property type="match status" value="1"/>
</dbReference>
<comment type="catalytic activity">
    <reaction evidence="3">
        <text>2 GTP = 3',3'-c-di-GMP + 2 diphosphate</text>
        <dbReference type="Rhea" id="RHEA:24898"/>
        <dbReference type="ChEBI" id="CHEBI:33019"/>
        <dbReference type="ChEBI" id="CHEBI:37565"/>
        <dbReference type="ChEBI" id="CHEBI:58805"/>
        <dbReference type="EC" id="2.7.7.65"/>
    </reaction>
</comment>
<accession>A0A1R7Q8T3</accession>
<reference evidence="6 7" key="1">
    <citation type="submission" date="2017-02" db="EMBL/GenBank/DDBJ databases">
        <authorList>
            <person name="Peterson S.W."/>
        </authorList>
    </citation>
    <scope>NUCLEOTIDE SEQUENCE [LARGE SCALE GENOMIC DNA]</scope>
    <source>
        <strain evidence="6">C6</strain>
    </source>
</reference>
<sequence length="420" mass="48582">MEYKYNLAKLQYDKEKMEELITRHNRRIGQVFPQKLEQEFWRLNLERARRNINDFLWSGVLAYFIFAILTIPGDYWIIEQSHFKQDFIHCLLGLLNGAVCLLFLYVFSHFTKLKPFFAYAAMFAVFWAVVSTTWLTMSVHTEALRHQAMMIICMIYVLGYLLTGVKPGYVFITGVVAAGVSFLVLISTLVKFDAIVMGRVMFGSCLLGFVISRMIYARERIIFLNIRRAKISEKIHRIHTSELLHLSQNDELTKISNRRNFDEMMDTYYEQSRQDETPLSILFIDVDFFKKYNDCYGHQKGDDVISSIAKSIKNAIRHMDFVARYGGEEFVVLLPETDAHGAYAVASNIYRAIERLEIPHEMSEVSAFVTISLGITVFKGEVDLSKVELLGIADQALYRAKQLGRNQIYYQPLTTSTCIE</sequence>
<dbReference type="SUPFAM" id="SSF55073">
    <property type="entry name" value="Nucleotide cyclase"/>
    <property type="match status" value="1"/>
</dbReference>
<evidence type="ECO:0000256" key="3">
    <source>
        <dbReference type="ARBA" id="ARBA00034247"/>
    </source>
</evidence>
<dbReference type="GO" id="GO:0052621">
    <property type="term" value="F:diguanylate cyclase activity"/>
    <property type="evidence" value="ECO:0007669"/>
    <property type="project" value="UniProtKB-EC"/>
</dbReference>
<comment type="cofactor">
    <cofactor evidence="1">
        <name>Mg(2+)</name>
        <dbReference type="ChEBI" id="CHEBI:18420"/>
    </cofactor>
</comment>
<feature type="transmembrane region" description="Helical" evidence="4">
    <location>
        <begin position="196"/>
        <end position="216"/>
    </location>
</feature>
<feature type="transmembrane region" description="Helical" evidence="4">
    <location>
        <begin position="55"/>
        <end position="75"/>
    </location>
</feature>
<dbReference type="InterPro" id="IPR029787">
    <property type="entry name" value="Nucleotide_cyclase"/>
</dbReference>
<keyword evidence="4" id="KW-0472">Membrane</keyword>
<dbReference type="GO" id="GO:0005886">
    <property type="term" value="C:plasma membrane"/>
    <property type="evidence" value="ECO:0007669"/>
    <property type="project" value="TreeGrafter"/>
</dbReference>
<organism evidence="6 7">
    <name type="scientific">Acinetobacter johnsonii</name>
    <dbReference type="NCBI Taxonomy" id="40214"/>
    <lineage>
        <taxon>Bacteria</taxon>
        <taxon>Pseudomonadati</taxon>
        <taxon>Pseudomonadota</taxon>
        <taxon>Gammaproteobacteria</taxon>
        <taxon>Moraxellales</taxon>
        <taxon>Moraxellaceae</taxon>
        <taxon>Acinetobacter</taxon>
    </lineage>
</organism>
<proteinExistence type="predicted"/>
<evidence type="ECO:0000259" key="5">
    <source>
        <dbReference type="PROSITE" id="PS50887"/>
    </source>
</evidence>
<evidence type="ECO:0000256" key="1">
    <source>
        <dbReference type="ARBA" id="ARBA00001946"/>
    </source>
</evidence>
<dbReference type="Gene3D" id="3.30.70.270">
    <property type="match status" value="1"/>
</dbReference>
<dbReference type="PANTHER" id="PTHR45138:SF9">
    <property type="entry name" value="DIGUANYLATE CYCLASE DGCM-RELATED"/>
    <property type="match status" value="1"/>
</dbReference>
<dbReference type="InterPro" id="IPR043128">
    <property type="entry name" value="Rev_trsase/Diguanyl_cyclase"/>
</dbReference>
<protein>
    <recommendedName>
        <fullName evidence="2">diguanylate cyclase</fullName>
        <ecNumber evidence="2">2.7.7.65</ecNumber>
    </recommendedName>
</protein>
<dbReference type="InterPro" id="IPR000160">
    <property type="entry name" value="GGDEF_dom"/>
</dbReference>
<evidence type="ECO:0000256" key="2">
    <source>
        <dbReference type="ARBA" id="ARBA00012528"/>
    </source>
</evidence>
<evidence type="ECO:0000313" key="6">
    <source>
        <dbReference type="EMBL" id="SJX20679.1"/>
    </source>
</evidence>
<feature type="transmembrane region" description="Helical" evidence="4">
    <location>
        <begin position="87"/>
        <end position="107"/>
    </location>
</feature>
<feature type="transmembrane region" description="Helical" evidence="4">
    <location>
        <begin position="116"/>
        <end position="137"/>
    </location>
</feature>
<dbReference type="FunFam" id="3.30.70.270:FF:000001">
    <property type="entry name" value="Diguanylate cyclase domain protein"/>
    <property type="match status" value="1"/>
</dbReference>
<dbReference type="AlphaFoldDB" id="A0A1R7Q8T3"/>
<keyword evidence="4" id="KW-1133">Transmembrane helix</keyword>
<evidence type="ECO:0000313" key="7">
    <source>
        <dbReference type="Proteomes" id="UP000196240"/>
    </source>
</evidence>
<name>A0A1R7Q8T3_ACIJO</name>
<dbReference type="GO" id="GO:0043709">
    <property type="term" value="P:cell adhesion involved in single-species biofilm formation"/>
    <property type="evidence" value="ECO:0007669"/>
    <property type="project" value="TreeGrafter"/>
</dbReference>
<dbReference type="Pfam" id="PF00990">
    <property type="entry name" value="GGDEF"/>
    <property type="match status" value="1"/>
</dbReference>
<dbReference type="EMBL" id="FUUY01000001">
    <property type="protein sequence ID" value="SJX20679.1"/>
    <property type="molecule type" value="Genomic_DNA"/>
</dbReference>
<dbReference type="InterPro" id="IPR050469">
    <property type="entry name" value="Diguanylate_Cyclase"/>
</dbReference>
<dbReference type="CDD" id="cd01949">
    <property type="entry name" value="GGDEF"/>
    <property type="match status" value="1"/>
</dbReference>
<dbReference type="RefSeq" id="WP_087010685.1">
    <property type="nucleotide sequence ID" value="NZ_FUUY01000001.1"/>
</dbReference>
<gene>
    <name evidence="6" type="ORF">ACNJC6_00275</name>
</gene>
<feature type="domain" description="GGDEF" evidence="5">
    <location>
        <begin position="277"/>
        <end position="413"/>
    </location>
</feature>
<feature type="transmembrane region" description="Helical" evidence="4">
    <location>
        <begin position="169"/>
        <end position="190"/>
    </location>
</feature>